<dbReference type="Gene3D" id="3.40.50.300">
    <property type="entry name" value="P-loop containing nucleotide triphosphate hydrolases"/>
    <property type="match status" value="1"/>
</dbReference>
<dbReference type="SUPFAM" id="SSF52540">
    <property type="entry name" value="P-loop containing nucleoside triphosphate hydrolases"/>
    <property type="match status" value="1"/>
</dbReference>
<keyword evidence="2" id="KW-0067">ATP-binding</keyword>
<keyword evidence="1" id="KW-0547">Nucleotide-binding</keyword>
<keyword evidence="3" id="KW-0472">Membrane</keyword>
<keyword evidence="5" id="KW-1185">Reference proteome</keyword>
<evidence type="ECO:0000313" key="5">
    <source>
        <dbReference type="Proteomes" id="UP000790833"/>
    </source>
</evidence>
<dbReference type="OrthoDB" id="247245at2759"/>
<dbReference type="Pfam" id="PF01121">
    <property type="entry name" value="CoaE"/>
    <property type="match status" value="1"/>
</dbReference>
<dbReference type="EMBL" id="JAHMUF010000012">
    <property type="protein sequence ID" value="KAG7193380.1"/>
    <property type="molecule type" value="Genomic_DNA"/>
</dbReference>
<dbReference type="GO" id="GO:0015937">
    <property type="term" value="P:coenzyme A biosynthetic process"/>
    <property type="evidence" value="ECO:0007669"/>
    <property type="project" value="InterPro"/>
</dbReference>
<dbReference type="AlphaFoldDB" id="A0A9P8AI55"/>
<comment type="caution">
    <text evidence="4">The sequence shown here is derived from an EMBL/GenBank/DDBJ whole genome shotgun (WGS) entry which is preliminary data.</text>
</comment>
<name>A0A9P8AI55_9ASCO</name>
<dbReference type="PANTHER" id="PTHR10695:SF46">
    <property type="entry name" value="BIFUNCTIONAL COENZYME A SYNTHASE-RELATED"/>
    <property type="match status" value="1"/>
</dbReference>
<evidence type="ECO:0000256" key="2">
    <source>
        <dbReference type="ARBA" id="ARBA00022840"/>
    </source>
</evidence>
<keyword evidence="3" id="KW-1133">Transmembrane helix</keyword>
<dbReference type="HAMAP" id="MF_00376">
    <property type="entry name" value="Dephospho_CoA_kinase"/>
    <property type="match status" value="1"/>
</dbReference>
<dbReference type="PROSITE" id="PS51219">
    <property type="entry name" value="DPCK"/>
    <property type="match status" value="1"/>
</dbReference>
<dbReference type="RefSeq" id="XP_043048928.1">
    <property type="nucleotide sequence ID" value="XM_043191621.1"/>
</dbReference>
<dbReference type="PANTHER" id="PTHR10695">
    <property type="entry name" value="DEPHOSPHO-COA KINASE-RELATED"/>
    <property type="match status" value="1"/>
</dbReference>
<evidence type="ECO:0000256" key="3">
    <source>
        <dbReference type="SAM" id="Phobius"/>
    </source>
</evidence>
<dbReference type="CDD" id="cd02022">
    <property type="entry name" value="DPCK"/>
    <property type="match status" value="1"/>
</dbReference>
<keyword evidence="3" id="KW-0812">Transmembrane</keyword>
<dbReference type="NCBIfam" id="TIGR00152">
    <property type="entry name" value="dephospho-CoA kinase"/>
    <property type="match status" value="1"/>
</dbReference>
<sequence>MLIVGLTGGISTGKSTVSARLRDNFGVPVVDADQIAREVVQPGKRAYNQIVEAFGSEIDDLVNESDQSLNRTSLGSYVFGNRERLAILNGIVHPAVKRAIAWGIFHAYLGFNRMVVLDVPLLFESGLDKMCGIVVTVACDEDTQLARLLKRNQELSAEDAQKRIASQMPMKERNYKSDIVIDNLLSLDDLYASIDAVVSHITPGFWITLLDLVTPIGGLSALFTFILRRINDRFKSAKAKTE</sequence>
<evidence type="ECO:0008006" key="6">
    <source>
        <dbReference type="Google" id="ProtNLM"/>
    </source>
</evidence>
<evidence type="ECO:0000256" key="1">
    <source>
        <dbReference type="ARBA" id="ARBA00022741"/>
    </source>
</evidence>
<gene>
    <name evidence="4" type="ORF">KQ657_000798</name>
</gene>
<dbReference type="GO" id="GO:0005524">
    <property type="term" value="F:ATP binding"/>
    <property type="evidence" value="ECO:0007669"/>
    <property type="project" value="UniProtKB-KW"/>
</dbReference>
<dbReference type="InterPro" id="IPR027417">
    <property type="entry name" value="P-loop_NTPase"/>
</dbReference>
<evidence type="ECO:0000313" key="4">
    <source>
        <dbReference type="EMBL" id="KAG7193380.1"/>
    </source>
</evidence>
<proteinExistence type="inferred from homology"/>
<organism evidence="4 5">
    <name type="scientific">Scheffersomyces spartinae</name>
    <dbReference type="NCBI Taxonomy" id="45513"/>
    <lineage>
        <taxon>Eukaryota</taxon>
        <taxon>Fungi</taxon>
        <taxon>Dikarya</taxon>
        <taxon>Ascomycota</taxon>
        <taxon>Saccharomycotina</taxon>
        <taxon>Pichiomycetes</taxon>
        <taxon>Debaryomycetaceae</taxon>
        <taxon>Scheffersomyces</taxon>
    </lineage>
</organism>
<protein>
    <recommendedName>
        <fullName evidence="6">Dephospho-CoA kinase</fullName>
    </recommendedName>
</protein>
<feature type="transmembrane region" description="Helical" evidence="3">
    <location>
        <begin position="205"/>
        <end position="227"/>
    </location>
</feature>
<accession>A0A9P8AI55</accession>
<dbReference type="GO" id="GO:0004140">
    <property type="term" value="F:dephospho-CoA kinase activity"/>
    <property type="evidence" value="ECO:0007669"/>
    <property type="project" value="InterPro"/>
</dbReference>
<dbReference type="Proteomes" id="UP000790833">
    <property type="component" value="Unassembled WGS sequence"/>
</dbReference>
<reference evidence="4" key="1">
    <citation type="submission" date="2021-03" db="EMBL/GenBank/DDBJ databases">
        <authorList>
            <person name="Palmer J.M."/>
        </authorList>
    </citation>
    <scope>NUCLEOTIDE SEQUENCE</scope>
    <source>
        <strain evidence="4">ARV_011</strain>
    </source>
</reference>
<dbReference type="InterPro" id="IPR001977">
    <property type="entry name" value="Depp_CoAkinase"/>
</dbReference>
<dbReference type="GeneID" id="66114172"/>